<feature type="region of interest" description="Disordered" evidence="1">
    <location>
        <begin position="479"/>
        <end position="508"/>
    </location>
</feature>
<gene>
    <name evidence="2" type="ORF">J1605_009770</name>
</gene>
<evidence type="ECO:0000313" key="3">
    <source>
        <dbReference type="Proteomes" id="UP001159641"/>
    </source>
</evidence>
<protein>
    <submittedName>
        <fullName evidence="2">Uncharacterized protein</fullName>
    </submittedName>
</protein>
<name>A0AB34GVH9_ESCRO</name>
<dbReference type="PANTHER" id="PTHR38654">
    <property type="entry name" value="BUCKY BALL-RELATED"/>
    <property type="match status" value="1"/>
</dbReference>
<feature type="compositionally biased region" description="Polar residues" evidence="1">
    <location>
        <begin position="423"/>
        <end position="432"/>
    </location>
</feature>
<comment type="caution">
    <text evidence="2">The sequence shown here is derived from an EMBL/GenBank/DDBJ whole genome shotgun (WGS) entry which is preliminary data.</text>
</comment>
<dbReference type="EMBL" id="JAIQCJ010002089">
    <property type="protein sequence ID" value="KAJ8783162.1"/>
    <property type="molecule type" value="Genomic_DNA"/>
</dbReference>
<evidence type="ECO:0000313" key="2">
    <source>
        <dbReference type="EMBL" id="KAJ8783162.1"/>
    </source>
</evidence>
<dbReference type="AlphaFoldDB" id="A0AB34GVH9"/>
<keyword evidence="3" id="KW-1185">Reference proteome</keyword>
<feature type="compositionally biased region" description="Low complexity" evidence="1">
    <location>
        <begin position="480"/>
        <end position="490"/>
    </location>
</feature>
<reference evidence="2 3" key="1">
    <citation type="submission" date="2022-11" db="EMBL/GenBank/DDBJ databases">
        <title>Whole genome sequence of Eschrichtius robustus ER-17-0199.</title>
        <authorList>
            <person name="Bruniche-Olsen A."/>
            <person name="Black A.N."/>
            <person name="Fields C.J."/>
            <person name="Walden K."/>
            <person name="Dewoody J.A."/>
        </authorList>
    </citation>
    <scope>NUCLEOTIDE SEQUENCE [LARGE SCALE GENOMIC DNA]</scope>
    <source>
        <strain evidence="2">ER-17-0199</strain>
        <tissue evidence="2">Blubber</tissue>
    </source>
</reference>
<organism evidence="2 3">
    <name type="scientific">Eschrichtius robustus</name>
    <name type="common">California gray whale</name>
    <name type="synonym">Eschrichtius gibbosus</name>
    <dbReference type="NCBI Taxonomy" id="9764"/>
    <lineage>
        <taxon>Eukaryota</taxon>
        <taxon>Metazoa</taxon>
        <taxon>Chordata</taxon>
        <taxon>Craniata</taxon>
        <taxon>Vertebrata</taxon>
        <taxon>Euteleostomi</taxon>
        <taxon>Mammalia</taxon>
        <taxon>Eutheria</taxon>
        <taxon>Laurasiatheria</taxon>
        <taxon>Artiodactyla</taxon>
        <taxon>Whippomorpha</taxon>
        <taxon>Cetacea</taxon>
        <taxon>Mysticeti</taxon>
        <taxon>Eschrichtiidae</taxon>
        <taxon>Eschrichtius</taxon>
    </lineage>
</organism>
<evidence type="ECO:0000256" key="1">
    <source>
        <dbReference type="SAM" id="MobiDB-lite"/>
    </source>
</evidence>
<dbReference type="PANTHER" id="PTHR38654:SF1">
    <property type="entry name" value="BUCKY BALL"/>
    <property type="match status" value="1"/>
</dbReference>
<proteinExistence type="predicted"/>
<feature type="region of interest" description="Disordered" evidence="1">
    <location>
        <begin position="17"/>
        <end position="40"/>
    </location>
</feature>
<dbReference type="Proteomes" id="UP001159641">
    <property type="component" value="Unassembled WGS sequence"/>
</dbReference>
<sequence>MRAQVLQGAGVQGVEVAGTDWPAGSGVPRASKASSPHGAPAWGARLAQHDAGPGLWALLPWSKRTQGSPLPCVFPSQASGKRKKVFWRNVVTGHRRQNGYAFLFLGLRNGSLYFPYPVVLNEYPSFLIPQSPLPTTLNRRPIVPMFYNTAQFREYGGWGKKMKTKHTQTEPQQAENMREKQDMHAEGDSHDIGRVTSIPATNIDIETDNIHQETDGALTSVAQKRELHSKSPSNNTLYRDAPQGICVSEKEQRRLVQGKGSSIIKFWKSLKETMGLYDVAYGKAMPENILQHNGISQSSCESRGVLCNPHEGGDCIAYKDEHTAVQSEQCLDVVRHEMFKSGSIMEMNLGEEKKGYAAVSQNPPPPTDRDEIENSLNSKLYQSAGDINKLHQERPLCASMEAVKDPSLHSESQKLLTVGESMPENSSASHGSPENMGGEEEVESSSYPEGGVPSPTWLAQFNKVGQATQCDMSWWYEVQSENSPESSPGSGRKGAEQMSMGSRNQDEVDEVENNGCEGRVPSPTWLAQFTKVDEGIQCDMSWYEAQVEKSPQQMPSRDEGTSPDCKTKGSWKKPVTNRKLSTDKEEVMVNDEIGEVYKENLKRCAEIKKTVKGRKLKDLSSFSNVKTAYLLKKSAALTIVLPEDSEDSELEVEGVMDEVECLLEEVSPQGPLTSSKGRSYLKAGRIMRMPPECSVPPQLMVWPTRNKYKLLQAGGEYEHVAPVVYQLKRQDGCESTGVTLRRKHTMPKPEGLEYRRACHKPLECK</sequence>
<feature type="region of interest" description="Disordered" evidence="1">
    <location>
        <begin position="418"/>
        <end position="454"/>
    </location>
</feature>
<feature type="region of interest" description="Disordered" evidence="1">
    <location>
        <begin position="546"/>
        <end position="576"/>
    </location>
</feature>
<dbReference type="InterPro" id="IPR053309">
    <property type="entry name" value="Balbiani_Body_Formation"/>
</dbReference>
<accession>A0AB34GVH9</accession>